<dbReference type="SUPFAM" id="SSF57756">
    <property type="entry name" value="Retrovirus zinc finger-like domains"/>
    <property type="match status" value="1"/>
</dbReference>
<proteinExistence type="predicted"/>
<name>A0A225UZF0_9STRA</name>
<keyword evidence="1" id="KW-0863">Zinc-finger</keyword>
<dbReference type="OrthoDB" id="129824at2759"/>
<keyword evidence="1" id="KW-0479">Metal-binding</keyword>
<evidence type="ECO:0000256" key="2">
    <source>
        <dbReference type="SAM" id="MobiDB-lite"/>
    </source>
</evidence>
<organism evidence="4 5">
    <name type="scientific">Phytophthora megakarya</name>
    <dbReference type="NCBI Taxonomy" id="4795"/>
    <lineage>
        <taxon>Eukaryota</taxon>
        <taxon>Sar</taxon>
        <taxon>Stramenopiles</taxon>
        <taxon>Oomycota</taxon>
        <taxon>Peronosporomycetes</taxon>
        <taxon>Peronosporales</taxon>
        <taxon>Peronosporaceae</taxon>
        <taxon>Phytophthora</taxon>
    </lineage>
</organism>
<dbReference type="GO" id="GO:0008270">
    <property type="term" value="F:zinc ion binding"/>
    <property type="evidence" value="ECO:0007669"/>
    <property type="project" value="UniProtKB-KW"/>
</dbReference>
<evidence type="ECO:0000259" key="3">
    <source>
        <dbReference type="PROSITE" id="PS50158"/>
    </source>
</evidence>
<dbReference type="GO" id="GO:0003676">
    <property type="term" value="F:nucleic acid binding"/>
    <property type="evidence" value="ECO:0007669"/>
    <property type="project" value="InterPro"/>
</dbReference>
<feature type="region of interest" description="Disordered" evidence="2">
    <location>
        <begin position="123"/>
        <end position="147"/>
    </location>
</feature>
<dbReference type="AlphaFoldDB" id="A0A225UZF0"/>
<reference evidence="5" key="1">
    <citation type="submission" date="2017-03" db="EMBL/GenBank/DDBJ databases">
        <title>Phytopthora megakarya and P. palmivora, two closely related causual agents of cacao black pod achieved similar genome size and gene model numbers by different mechanisms.</title>
        <authorList>
            <person name="Ali S."/>
            <person name="Shao J."/>
            <person name="Larry D.J."/>
            <person name="Kronmiller B."/>
            <person name="Shen D."/>
            <person name="Strem M.D."/>
            <person name="Melnick R.L."/>
            <person name="Guiltinan M.J."/>
            <person name="Tyler B.M."/>
            <person name="Meinhardt L.W."/>
            <person name="Bailey B.A."/>
        </authorList>
    </citation>
    <scope>NUCLEOTIDE SEQUENCE [LARGE SCALE GENOMIC DNA]</scope>
    <source>
        <strain evidence="5">zdho120</strain>
    </source>
</reference>
<gene>
    <name evidence="4" type="ORF">PHMEG_00031386</name>
</gene>
<feature type="region of interest" description="Disordered" evidence="2">
    <location>
        <begin position="25"/>
        <end position="95"/>
    </location>
</feature>
<dbReference type="PROSITE" id="PS50158">
    <property type="entry name" value="ZF_CCHC"/>
    <property type="match status" value="1"/>
</dbReference>
<dbReference type="Proteomes" id="UP000198211">
    <property type="component" value="Unassembled WGS sequence"/>
</dbReference>
<evidence type="ECO:0000256" key="1">
    <source>
        <dbReference type="PROSITE-ProRule" id="PRU00047"/>
    </source>
</evidence>
<accession>A0A225UZF0</accession>
<feature type="compositionally biased region" description="Low complexity" evidence="2">
    <location>
        <begin position="73"/>
        <end position="82"/>
    </location>
</feature>
<keyword evidence="1" id="KW-0862">Zinc</keyword>
<dbReference type="InterPro" id="IPR036875">
    <property type="entry name" value="Znf_CCHC_sf"/>
</dbReference>
<evidence type="ECO:0000313" key="4">
    <source>
        <dbReference type="EMBL" id="OWY97966.1"/>
    </source>
</evidence>
<comment type="caution">
    <text evidence="4">The sequence shown here is derived from an EMBL/GenBank/DDBJ whole genome shotgun (WGS) entry which is preliminary data.</text>
</comment>
<dbReference type="InterPro" id="IPR001878">
    <property type="entry name" value="Znf_CCHC"/>
</dbReference>
<evidence type="ECO:0000313" key="5">
    <source>
        <dbReference type="Proteomes" id="UP000198211"/>
    </source>
</evidence>
<keyword evidence="5" id="KW-1185">Reference proteome</keyword>
<protein>
    <recommendedName>
        <fullName evidence="3">CCHC-type domain-containing protein</fullName>
    </recommendedName>
</protein>
<feature type="domain" description="CCHC-type" evidence="3">
    <location>
        <begin position="98"/>
        <end position="114"/>
    </location>
</feature>
<sequence length="147" mass="15954">MVAIGRMVKRERSVPVSALTVSKRAVATKSDKKAKVNLAKATESAEEYVSSDDKGETGVPSTPPPAKKHKAAAQRTKAATRQVKAPDQSKPRWVNTGRCFACGTDVHFARECPDKEAKARNDAYLASLPQRTQPKQMKPPGNEEQAP</sequence>
<dbReference type="Gene3D" id="4.10.60.10">
    <property type="entry name" value="Zinc finger, CCHC-type"/>
    <property type="match status" value="1"/>
</dbReference>
<dbReference type="EMBL" id="NBNE01009893">
    <property type="protein sequence ID" value="OWY97966.1"/>
    <property type="molecule type" value="Genomic_DNA"/>
</dbReference>